<dbReference type="KEGG" id="cic:CICLE_v10010413mg"/>
<dbReference type="Proteomes" id="UP000030687">
    <property type="component" value="Unassembled WGS sequence"/>
</dbReference>
<sequence length="184" mass="20357">MTNYIICSRKLYIDKCFFEYNCQTNENTGFSLLKHVSVTCSDNQQKLTGNGLSNKVSHLPKRESTFRNFQPSTSVPNYSGLAMLSYPSNQVPAGDGNGIERSVFVNISSALLASLEVYDRECLLEPSAPVSFEGKGINSSTQKEFLSYSVDSKFFNRTPCSSLISSTNMATTWIRGRSKSGQPN</sequence>
<name>V4UGJ7_CITCL</name>
<keyword evidence="2" id="KW-1185">Reference proteome</keyword>
<dbReference type="AlphaFoldDB" id="V4UGJ7"/>
<dbReference type="Gramene" id="ESR63315">
    <property type="protein sequence ID" value="ESR63315"/>
    <property type="gene ID" value="CICLE_v10010413mg"/>
</dbReference>
<organism evidence="1 2">
    <name type="scientific">Citrus clementina</name>
    <name type="common">Clementine</name>
    <name type="synonym">Citrus deliciosa x Citrus sinensis</name>
    <dbReference type="NCBI Taxonomy" id="85681"/>
    <lineage>
        <taxon>Eukaryota</taxon>
        <taxon>Viridiplantae</taxon>
        <taxon>Streptophyta</taxon>
        <taxon>Embryophyta</taxon>
        <taxon>Tracheophyta</taxon>
        <taxon>Spermatophyta</taxon>
        <taxon>Magnoliopsida</taxon>
        <taxon>eudicotyledons</taxon>
        <taxon>Gunneridae</taxon>
        <taxon>Pentapetalae</taxon>
        <taxon>rosids</taxon>
        <taxon>malvids</taxon>
        <taxon>Sapindales</taxon>
        <taxon>Rutaceae</taxon>
        <taxon>Aurantioideae</taxon>
        <taxon>Citrus</taxon>
    </lineage>
</organism>
<accession>V4UGJ7</accession>
<dbReference type="InParanoid" id="V4UGJ7"/>
<reference evidence="1 2" key="1">
    <citation type="submission" date="2013-10" db="EMBL/GenBank/DDBJ databases">
        <authorList>
            <consortium name="International Citrus Genome Consortium"/>
            <person name="Jenkins J."/>
            <person name="Schmutz J."/>
            <person name="Prochnik S."/>
            <person name="Rokhsar D."/>
            <person name="Gmitter F."/>
            <person name="Ollitrault P."/>
            <person name="Machado M."/>
            <person name="Talon M."/>
            <person name="Wincker P."/>
            <person name="Jaillon O."/>
            <person name="Morgante M."/>
        </authorList>
    </citation>
    <scope>NUCLEOTIDE SEQUENCE</scope>
    <source>
        <strain evidence="2">cv. Clemenules</strain>
    </source>
</reference>
<gene>
    <name evidence="1" type="ORF">CICLE_v10010413mg</name>
</gene>
<evidence type="ECO:0000313" key="2">
    <source>
        <dbReference type="Proteomes" id="UP000030687"/>
    </source>
</evidence>
<proteinExistence type="predicted"/>
<dbReference type="EMBL" id="KI535697">
    <property type="protein sequence ID" value="ESR63315.1"/>
    <property type="molecule type" value="Genomic_DNA"/>
</dbReference>
<protein>
    <submittedName>
        <fullName evidence="1">Uncharacterized protein</fullName>
    </submittedName>
</protein>
<evidence type="ECO:0000313" key="1">
    <source>
        <dbReference type="EMBL" id="ESR63315.1"/>
    </source>
</evidence>